<reference evidence="1" key="1">
    <citation type="journal article" date="2014" name="Front. Microbiol.">
        <title>High frequency of phylogenetically diverse reductive dehalogenase-homologous genes in deep subseafloor sedimentary metagenomes.</title>
        <authorList>
            <person name="Kawai M."/>
            <person name="Futagami T."/>
            <person name="Toyoda A."/>
            <person name="Takaki Y."/>
            <person name="Nishi S."/>
            <person name="Hori S."/>
            <person name="Arai W."/>
            <person name="Tsubouchi T."/>
            <person name="Morono Y."/>
            <person name="Uchiyama I."/>
            <person name="Ito T."/>
            <person name="Fujiyama A."/>
            <person name="Inagaki F."/>
            <person name="Takami H."/>
        </authorList>
    </citation>
    <scope>NUCLEOTIDE SEQUENCE</scope>
    <source>
        <strain evidence="1">Expedition CK06-06</strain>
    </source>
</reference>
<proteinExistence type="predicted"/>
<comment type="caution">
    <text evidence="1">The sequence shown here is derived from an EMBL/GenBank/DDBJ whole genome shotgun (WGS) entry which is preliminary data.</text>
</comment>
<sequence length="83" mass="10015">DINKAKESWVIKKKHEEQVDPHAWLEQEGFLKTAKGISEKTIEKHEEKQKKEKDYKSMYFDIKKKYDELVKYIKELVDSTKKT</sequence>
<dbReference type="AlphaFoldDB" id="X1PMX9"/>
<evidence type="ECO:0000313" key="1">
    <source>
        <dbReference type="EMBL" id="GAI32229.1"/>
    </source>
</evidence>
<feature type="non-terminal residue" evidence="1">
    <location>
        <position position="1"/>
    </location>
</feature>
<gene>
    <name evidence="1" type="ORF">S06H3_27064</name>
</gene>
<protein>
    <submittedName>
        <fullName evidence="1">Uncharacterized protein</fullName>
    </submittedName>
</protein>
<accession>X1PMX9</accession>
<dbReference type="EMBL" id="BARV01015681">
    <property type="protein sequence ID" value="GAI32229.1"/>
    <property type="molecule type" value="Genomic_DNA"/>
</dbReference>
<name>X1PMX9_9ZZZZ</name>
<organism evidence="1">
    <name type="scientific">marine sediment metagenome</name>
    <dbReference type="NCBI Taxonomy" id="412755"/>
    <lineage>
        <taxon>unclassified sequences</taxon>
        <taxon>metagenomes</taxon>
        <taxon>ecological metagenomes</taxon>
    </lineage>
</organism>